<dbReference type="InterPro" id="IPR050687">
    <property type="entry name" value="Dynein_IC"/>
</dbReference>
<dbReference type="InterPro" id="IPR015943">
    <property type="entry name" value="WD40/YVTN_repeat-like_dom_sf"/>
</dbReference>
<name>A0A813WNK4_9BILA</name>
<dbReference type="GO" id="GO:0120293">
    <property type="term" value="C:dynein axonemal particle"/>
    <property type="evidence" value="ECO:0007669"/>
    <property type="project" value="UniProtKB-SubCell"/>
</dbReference>
<dbReference type="SUPFAM" id="SSF50978">
    <property type="entry name" value="WD40 repeat-like"/>
    <property type="match status" value="1"/>
</dbReference>
<feature type="region of interest" description="Disordered" evidence="13">
    <location>
        <begin position="265"/>
        <end position="290"/>
    </location>
</feature>
<dbReference type="InterPro" id="IPR036322">
    <property type="entry name" value="WD40_repeat_dom_sf"/>
</dbReference>
<keyword evidence="7" id="KW-0206">Cytoskeleton</keyword>
<dbReference type="PROSITE" id="PS50294">
    <property type="entry name" value="WD_REPEATS_REGION"/>
    <property type="match status" value="1"/>
</dbReference>
<evidence type="ECO:0000256" key="10">
    <source>
        <dbReference type="ARBA" id="ARBA00040002"/>
    </source>
</evidence>
<keyword evidence="15" id="KW-1185">Reference proteome</keyword>
<proteinExistence type="predicted"/>
<dbReference type="PANTHER" id="PTHR12442">
    <property type="entry name" value="DYNEIN INTERMEDIATE CHAIN"/>
    <property type="match status" value="1"/>
</dbReference>
<dbReference type="Gene3D" id="2.130.10.10">
    <property type="entry name" value="YVTN repeat-like/Quinoprotein amine dehydrogenase"/>
    <property type="match status" value="2"/>
</dbReference>
<evidence type="ECO:0000256" key="5">
    <source>
        <dbReference type="ARBA" id="ARBA00022846"/>
    </source>
</evidence>
<organism evidence="14 15">
    <name type="scientific">Brachionus calyciflorus</name>
    <dbReference type="NCBI Taxonomy" id="104777"/>
    <lineage>
        <taxon>Eukaryota</taxon>
        <taxon>Metazoa</taxon>
        <taxon>Spiralia</taxon>
        <taxon>Gnathifera</taxon>
        <taxon>Rotifera</taxon>
        <taxon>Eurotatoria</taxon>
        <taxon>Monogononta</taxon>
        <taxon>Pseudotrocha</taxon>
        <taxon>Ploima</taxon>
        <taxon>Brachionidae</taxon>
        <taxon>Brachionus</taxon>
    </lineage>
</organism>
<feature type="compositionally biased region" description="Basic and acidic residues" evidence="13">
    <location>
        <begin position="49"/>
        <end position="60"/>
    </location>
</feature>
<keyword evidence="3 12" id="KW-0853">WD repeat</keyword>
<feature type="region of interest" description="Disordered" evidence="13">
    <location>
        <begin position="816"/>
        <end position="842"/>
    </location>
</feature>
<evidence type="ECO:0000256" key="2">
    <source>
        <dbReference type="ARBA" id="ARBA00022490"/>
    </source>
</evidence>
<feature type="compositionally biased region" description="Basic and acidic residues" evidence="13">
    <location>
        <begin position="826"/>
        <end position="842"/>
    </location>
</feature>
<comment type="caution">
    <text evidence="14">The sequence shown here is derived from an EMBL/GenBank/DDBJ whole genome shotgun (WGS) entry which is preliminary data.</text>
</comment>
<evidence type="ECO:0000256" key="12">
    <source>
        <dbReference type="PROSITE-ProRule" id="PRU00221"/>
    </source>
</evidence>
<comment type="subcellular location">
    <subcellularLocation>
        <location evidence="1">Cytoplasm</location>
        <location evidence="1">Cytoskeleton</location>
        <location evidence="1">Flagellum axoneme</location>
    </subcellularLocation>
    <subcellularLocation>
        <location evidence="9">Dynein axonemal particle</location>
    </subcellularLocation>
</comment>
<feature type="region of interest" description="Disordered" evidence="13">
    <location>
        <begin position="779"/>
        <end position="800"/>
    </location>
</feature>
<evidence type="ECO:0000256" key="4">
    <source>
        <dbReference type="ARBA" id="ARBA00022737"/>
    </source>
</evidence>
<feature type="compositionally biased region" description="Basic and acidic residues" evidence="13">
    <location>
        <begin position="274"/>
        <end position="290"/>
    </location>
</feature>
<keyword evidence="5" id="KW-0282">Flagellum</keyword>
<dbReference type="GO" id="GO:0005858">
    <property type="term" value="C:axonemal dynein complex"/>
    <property type="evidence" value="ECO:0007669"/>
    <property type="project" value="TreeGrafter"/>
</dbReference>
<dbReference type="InterPro" id="IPR001680">
    <property type="entry name" value="WD40_rpt"/>
</dbReference>
<evidence type="ECO:0000313" key="15">
    <source>
        <dbReference type="Proteomes" id="UP000663879"/>
    </source>
</evidence>
<evidence type="ECO:0000256" key="1">
    <source>
        <dbReference type="ARBA" id="ARBA00004611"/>
    </source>
</evidence>
<dbReference type="GO" id="GO:0045503">
    <property type="term" value="F:dynein light chain binding"/>
    <property type="evidence" value="ECO:0007669"/>
    <property type="project" value="TreeGrafter"/>
</dbReference>
<dbReference type="PANTHER" id="PTHR12442:SF12">
    <property type="entry name" value="DYNEIN AXONEMAL INTERMEDIATE CHAIN 4"/>
    <property type="match status" value="1"/>
</dbReference>
<evidence type="ECO:0000313" key="14">
    <source>
        <dbReference type="EMBL" id="CAF0853290.1"/>
    </source>
</evidence>
<protein>
    <recommendedName>
        <fullName evidence="10">Dynein axonemal intermediate chain 4</fullName>
    </recommendedName>
    <alternativeName>
        <fullName evidence="11">WD repeat-containing protein 78</fullName>
    </alternativeName>
</protein>
<evidence type="ECO:0000256" key="9">
    <source>
        <dbReference type="ARBA" id="ARBA00024190"/>
    </source>
</evidence>
<evidence type="ECO:0000256" key="11">
    <source>
        <dbReference type="ARBA" id="ARBA00041557"/>
    </source>
</evidence>
<dbReference type="EMBL" id="CAJNOC010001307">
    <property type="protein sequence ID" value="CAF0853290.1"/>
    <property type="molecule type" value="Genomic_DNA"/>
</dbReference>
<feature type="repeat" description="WD" evidence="12">
    <location>
        <begin position="612"/>
        <end position="644"/>
    </location>
</feature>
<gene>
    <name evidence="14" type="ORF">OXX778_LOCUS9063</name>
</gene>
<dbReference type="Proteomes" id="UP000663879">
    <property type="component" value="Unassembled WGS sequence"/>
</dbReference>
<dbReference type="AlphaFoldDB" id="A0A813WNK4"/>
<keyword evidence="6" id="KW-0969">Cilium</keyword>
<dbReference type="GO" id="GO:0003341">
    <property type="term" value="P:cilium movement"/>
    <property type="evidence" value="ECO:0007669"/>
    <property type="project" value="TreeGrafter"/>
</dbReference>
<dbReference type="SMART" id="SM00320">
    <property type="entry name" value="WD40"/>
    <property type="match status" value="5"/>
</dbReference>
<dbReference type="OrthoDB" id="10259804at2759"/>
<accession>A0A813WNK4</accession>
<evidence type="ECO:0000256" key="6">
    <source>
        <dbReference type="ARBA" id="ARBA00023069"/>
    </source>
</evidence>
<reference evidence="14" key="1">
    <citation type="submission" date="2021-02" db="EMBL/GenBank/DDBJ databases">
        <authorList>
            <person name="Nowell W R."/>
        </authorList>
    </citation>
    <scope>NUCLEOTIDE SEQUENCE</scope>
    <source>
        <strain evidence="14">Ploen Becks lab</strain>
    </source>
</reference>
<evidence type="ECO:0000256" key="8">
    <source>
        <dbReference type="ARBA" id="ARBA00023273"/>
    </source>
</evidence>
<dbReference type="Pfam" id="PF00400">
    <property type="entry name" value="WD40"/>
    <property type="match status" value="2"/>
</dbReference>
<keyword evidence="4" id="KW-0677">Repeat</keyword>
<evidence type="ECO:0000256" key="13">
    <source>
        <dbReference type="SAM" id="MobiDB-lite"/>
    </source>
</evidence>
<dbReference type="FunFam" id="2.130.10.10:FF:001248">
    <property type="entry name" value="WD repeat domain 78"/>
    <property type="match status" value="1"/>
</dbReference>
<feature type="compositionally biased region" description="Polar residues" evidence="13">
    <location>
        <begin position="1"/>
        <end position="48"/>
    </location>
</feature>
<feature type="region of interest" description="Disordered" evidence="13">
    <location>
        <begin position="1"/>
        <end position="61"/>
    </location>
</feature>
<evidence type="ECO:0000256" key="3">
    <source>
        <dbReference type="ARBA" id="ARBA00022574"/>
    </source>
</evidence>
<keyword evidence="8" id="KW-0966">Cell projection</keyword>
<dbReference type="PROSITE" id="PS50082">
    <property type="entry name" value="WD_REPEATS_2"/>
    <property type="match status" value="1"/>
</dbReference>
<keyword evidence="2" id="KW-0963">Cytoplasm</keyword>
<dbReference type="GO" id="GO:0045504">
    <property type="term" value="F:dynein heavy chain binding"/>
    <property type="evidence" value="ECO:0007669"/>
    <property type="project" value="TreeGrafter"/>
</dbReference>
<evidence type="ECO:0000256" key="7">
    <source>
        <dbReference type="ARBA" id="ARBA00023212"/>
    </source>
</evidence>
<sequence length="842" mass="94478">MQKSTTNTLRSQTGLLNTNNRTLRQHNRTANSNRTGGLSSSGQNSSAHKVSDKQKPKIFDENNIDVTPKPLFEADAGSKIRHGSALFHSIEGTSTPTDVLSNGSILNNTNAILTTAQSFGAFQENSTHVSSESNQIVPNDSEHDSGNNEKELSALFYTSTEPKKKTDAKTETISLSETQTFTLFDFKATCISNEDPHFENIKQRNQQYLELCKSKSGNDSYADRGINTFNDLPKIKSTQTEKLVISEKGVLCTAWDMYDSYNPDEATNPNSVDKALDDKSDNLPSKDKFQKNDTVTTNVSIISSDTNQRSTVSLADSALAEKNKSNFQEDKIFKSNLFFMERLINLNTYQNKQARYRMMKPARLSGVPSKEDNKVQLYDGPSLEKLWTYSCGLTRDRNVSCMVWNKKNKDIMAAGYGKFEFNDDPSGLVCCWSLKNPEFPERFFKTESGVTSLAFSQKNSNLLAVGLFNGNILVFDVRNNNTIPLISTNDSEHKHLSPVWNLTWTDKDRNSSSGDPDEMEVIMSISSDGRVTQWMIRKGFESSDYLKLKRVLNKGSGSKKDKEKSEGLISRNSGGLCFDIWDNDKAIYLCGTEEGFIHRCSTSYNEQYLDTYLGHMGPIYKLAWSPFSKNTFLSGSADWTIRLWMINRLSPCLVFNSSSKSVFDICWSTKSATLFCCVNENFIELWDLSKSTLDPIYSTQPLGTAKLTSISYSPNSDCLVVGSSDGSLYIYAIKNLPPPTTEKDLEDIITQSLISQLENVKIDEEDSKELMEKHQLELMQEKKSKGDVNDDDDQKDKMDAFEAKLDKIKSENEAILLGKKSKSKKSKSDGKNEESSSEDEKK</sequence>